<dbReference type="NCBIfam" id="TIGR03347">
    <property type="entry name" value="VI_chp_1"/>
    <property type="match status" value="1"/>
</dbReference>
<organism evidence="1 2">
    <name type="scientific">Affinibrenneria salicis</name>
    <dbReference type="NCBI Taxonomy" id="2590031"/>
    <lineage>
        <taxon>Bacteria</taxon>
        <taxon>Pseudomonadati</taxon>
        <taxon>Pseudomonadota</taxon>
        <taxon>Gammaproteobacteria</taxon>
        <taxon>Enterobacterales</taxon>
        <taxon>Pectobacteriaceae</taxon>
        <taxon>Affinibrenneria</taxon>
    </lineage>
</organism>
<dbReference type="OrthoDB" id="1523296at2"/>
<protein>
    <submittedName>
        <fullName evidence="1">Type VI secretion system baseplate subunit TssG</fullName>
    </submittedName>
</protein>
<evidence type="ECO:0000313" key="1">
    <source>
        <dbReference type="EMBL" id="KAA8998176.1"/>
    </source>
</evidence>
<comment type="caution">
    <text evidence="1">The sequence shown here is derived from an EMBL/GenBank/DDBJ whole genome shotgun (WGS) entry which is preliminary data.</text>
</comment>
<keyword evidence="2" id="KW-1185">Reference proteome</keyword>
<dbReference type="RefSeq" id="WP_150436235.1">
    <property type="nucleotide sequence ID" value="NZ_VYKJ01000009.1"/>
</dbReference>
<evidence type="ECO:0000313" key="2">
    <source>
        <dbReference type="Proteomes" id="UP000335415"/>
    </source>
</evidence>
<reference evidence="1 2" key="1">
    <citation type="submission" date="2019-09" db="EMBL/GenBank/DDBJ databases">
        <authorList>
            <person name="Li Y."/>
        </authorList>
    </citation>
    <scope>NUCLEOTIDE SEQUENCE [LARGE SCALE GENOMIC DNA]</scope>
    <source>
        <strain evidence="1 2">L3-3HA</strain>
    </source>
</reference>
<dbReference type="InterPro" id="IPR010732">
    <property type="entry name" value="T6SS_TssG-like"/>
</dbReference>
<dbReference type="PANTHER" id="PTHR35564:SF4">
    <property type="entry name" value="CYTOPLASMIC PROTEIN"/>
    <property type="match status" value="1"/>
</dbReference>
<dbReference type="Pfam" id="PF06996">
    <property type="entry name" value="T6SS_TssG"/>
    <property type="match status" value="1"/>
</dbReference>
<name>A0A5J5FWX1_9GAMM</name>
<sequence>MSKNASTLTIASARRLPDDFWPKRMQAPYRYDLFQLLRWIDAQGGESYPLGRGQLPRHEPVRLGQEPSLSFAPSTLAKITPRAGKNIHDVSIYSFGLFGPNGPLPLHITEYARERIYHHQDPTLTAFADMFHHRLTLLFYRAWADAQPTVSQDRPDDHRFEHYLASLIGMGQPAQKNADSVNEHARYALSGHLTRHGHDVEGLEKILRYYFNVPVRLIENVPHWLNIDTRQQAQLRAGKRAPRLGQDAFLGVATRDVQHKFIIEMGPLTRAEYEKLLPGTPLSIQLRDWVRQYLGIEYVWEVKLVLRADEVASTRLQGAQRLGLSSWLGRQPQVCERGDLVYAPEHL</sequence>
<gene>
    <name evidence="1" type="primary">tssG</name>
    <name evidence="1" type="ORF">FJU30_17330</name>
</gene>
<dbReference type="Proteomes" id="UP000335415">
    <property type="component" value="Unassembled WGS sequence"/>
</dbReference>
<proteinExistence type="predicted"/>
<dbReference type="PANTHER" id="PTHR35564">
    <property type="match status" value="1"/>
</dbReference>
<dbReference type="AlphaFoldDB" id="A0A5J5FWX1"/>
<dbReference type="EMBL" id="VYKJ01000009">
    <property type="protein sequence ID" value="KAA8998176.1"/>
    <property type="molecule type" value="Genomic_DNA"/>
</dbReference>
<accession>A0A5J5FWX1</accession>